<keyword evidence="2" id="KW-1185">Reference proteome</keyword>
<evidence type="ECO:0000313" key="1">
    <source>
        <dbReference type="EMBL" id="PVY36665.1"/>
    </source>
</evidence>
<dbReference type="InterPro" id="IPR027417">
    <property type="entry name" value="P-loop_NTPase"/>
</dbReference>
<dbReference type="AlphaFoldDB" id="A0A2U1AJU8"/>
<reference evidence="1 2" key="1">
    <citation type="submission" date="2018-04" db="EMBL/GenBank/DDBJ databases">
        <title>Genomic Encyclopedia of Type Strains, Phase IV (KMG-IV): sequencing the most valuable type-strain genomes for metagenomic binning, comparative biology and taxonomic classification.</title>
        <authorList>
            <person name="Goeker M."/>
        </authorList>
    </citation>
    <scope>NUCLEOTIDE SEQUENCE [LARGE SCALE GENOMIC DNA]</scope>
    <source>
        <strain evidence="1 2">DSM 100231</strain>
    </source>
</reference>
<organism evidence="1 2">
    <name type="scientific">Pontibacter virosus</name>
    <dbReference type="NCBI Taxonomy" id="1765052"/>
    <lineage>
        <taxon>Bacteria</taxon>
        <taxon>Pseudomonadati</taxon>
        <taxon>Bacteroidota</taxon>
        <taxon>Cytophagia</taxon>
        <taxon>Cytophagales</taxon>
        <taxon>Hymenobacteraceae</taxon>
        <taxon>Pontibacter</taxon>
    </lineage>
</organism>
<dbReference type="Proteomes" id="UP000245466">
    <property type="component" value="Unassembled WGS sequence"/>
</dbReference>
<dbReference type="Gene3D" id="3.40.50.300">
    <property type="entry name" value="P-loop containing nucleotide triphosphate hydrolases"/>
    <property type="match status" value="1"/>
</dbReference>
<dbReference type="SUPFAM" id="SSF52540">
    <property type="entry name" value="P-loop containing nucleoside triphosphate hydrolases"/>
    <property type="match status" value="1"/>
</dbReference>
<accession>A0A2U1AJU8</accession>
<proteinExistence type="predicted"/>
<protein>
    <recommendedName>
        <fullName evidence="3">Deoxynucleoside kinase domain-containing protein</fullName>
    </recommendedName>
</protein>
<evidence type="ECO:0008006" key="3">
    <source>
        <dbReference type="Google" id="ProtNLM"/>
    </source>
</evidence>
<comment type="caution">
    <text evidence="1">The sequence shown here is derived from an EMBL/GenBank/DDBJ whole genome shotgun (WGS) entry which is preliminary data.</text>
</comment>
<dbReference type="OrthoDB" id="656161at2"/>
<gene>
    <name evidence="1" type="ORF">C8E01_12421</name>
</gene>
<name>A0A2U1AJU8_9BACT</name>
<evidence type="ECO:0000313" key="2">
    <source>
        <dbReference type="Proteomes" id="UP000245466"/>
    </source>
</evidence>
<sequence length="255" mass="29523">MSCSKHTGRIIEIVGPPGVGKSTIYNQLCNSWTADLNWIYQDELLASKPPVVLNFKKWLEDKARSYFGRKRAKSIPTDYGMRFIEHHQELANLCWSHFSDLREVESIHNCYRSTYHLFNDFCRYQAIVESAKIKPCIIEEGLLQKSFLVRSYKSSFSSFIDNYLDLLPLSHTIIYINTSDISTIVDRLTIRNKVIASHIGKDNRALSEDIFNWQQTFSKIIPVLESRNINIIEIDAQYTPQVNVKLIKQALSNLQ</sequence>
<dbReference type="EMBL" id="QEKI01000024">
    <property type="protein sequence ID" value="PVY36665.1"/>
    <property type="molecule type" value="Genomic_DNA"/>
</dbReference>